<comment type="function">
    <text evidence="11">Catalyzes the addition and repair of the essential 3'-terminal CCA sequence in tRNAs without using a nucleic acid template. Adds these three nucleotides in the order of C, C, and A to the tRNA nucleotide-73, using CTP and ATP as substrates and producing inorganic pyrophosphate. tRNA 3'-terminal CCA addition is required both for tRNA processing and repair. Also involved in tRNA surveillance by mediating tandem CCA addition to generate a CCACCA at the 3' terminus of unstable tRNAs. While stable tRNAs receive only 3'-terminal CCA, unstable tRNAs are marked with CCACCA and rapidly degraded.</text>
</comment>
<evidence type="ECO:0000256" key="1">
    <source>
        <dbReference type="ARBA" id="ARBA00001946"/>
    </source>
</evidence>
<feature type="binding site" evidence="11">
    <location>
        <position position="119"/>
    </location>
    <ligand>
        <name>CTP</name>
        <dbReference type="ChEBI" id="CHEBI:37563"/>
    </ligand>
</feature>
<dbReference type="HAMAP" id="MF_01263">
    <property type="entry name" value="CCA_bact_type3"/>
    <property type="match status" value="1"/>
</dbReference>
<dbReference type="InterPro" id="IPR002646">
    <property type="entry name" value="PolA_pol_head_dom"/>
</dbReference>
<organism evidence="15 16">
    <name type="scientific">Lactococcus nasutitermitis</name>
    <dbReference type="NCBI Taxonomy" id="1652957"/>
    <lineage>
        <taxon>Bacteria</taxon>
        <taxon>Bacillati</taxon>
        <taxon>Bacillota</taxon>
        <taxon>Bacilli</taxon>
        <taxon>Lactobacillales</taxon>
        <taxon>Streptococcaceae</taxon>
        <taxon>Lactococcus</taxon>
    </lineage>
</organism>
<feature type="domain" description="tRNA nucleotidyltransferase/poly(A) polymerase RNA and SrmB- binding" evidence="13">
    <location>
        <begin position="177"/>
        <end position="235"/>
    </location>
</feature>
<comment type="catalytic activity">
    <reaction evidence="11">
        <text>a tRNA with a 3' CCA end + 2 CTP + ATP = a tRNA with a 3' CCACCA end + 3 diphosphate</text>
        <dbReference type="Rhea" id="RHEA:76235"/>
        <dbReference type="Rhea" id="RHEA-COMP:10468"/>
        <dbReference type="Rhea" id="RHEA-COMP:18655"/>
        <dbReference type="ChEBI" id="CHEBI:30616"/>
        <dbReference type="ChEBI" id="CHEBI:33019"/>
        <dbReference type="ChEBI" id="CHEBI:37563"/>
        <dbReference type="ChEBI" id="CHEBI:83071"/>
        <dbReference type="ChEBI" id="CHEBI:195187"/>
    </reaction>
</comment>
<feature type="binding site" evidence="11">
    <location>
        <position position="35"/>
    </location>
    <ligand>
        <name>ATP</name>
        <dbReference type="ChEBI" id="CHEBI:30616"/>
    </ligand>
</feature>
<keyword evidence="5 11" id="KW-0479">Metal-binding</keyword>
<feature type="binding site" evidence="11">
    <location>
        <position position="171"/>
    </location>
    <ligand>
        <name>CTP</name>
        <dbReference type="ChEBI" id="CHEBI:37563"/>
    </ligand>
</feature>
<feature type="binding site" evidence="11">
    <location>
        <position position="162"/>
    </location>
    <ligand>
        <name>CTP</name>
        <dbReference type="ChEBI" id="CHEBI:37563"/>
    </ligand>
</feature>
<evidence type="ECO:0000256" key="8">
    <source>
        <dbReference type="ARBA" id="ARBA00022840"/>
    </source>
</evidence>
<feature type="binding site" evidence="11">
    <location>
        <position position="119"/>
    </location>
    <ligand>
        <name>ATP</name>
        <dbReference type="ChEBI" id="CHEBI:30616"/>
    </ligand>
</feature>
<feature type="binding site" evidence="11">
    <location>
        <position position="168"/>
    </location>
    <ligand>
        <name>CTP</name>
        <dbReference type="ChEBI" id="CHEBI:37563"/>
    </ligand>
</feature>
<keyword evidence="8 11" id="KW-0067">ATP-binding</keyword>
<evidence type="ECO:0000256" key="5">
    <source>
        <dbReference type="ARBA" id="ARBA00022723"/>
    </source>
</evidence>
<dbReference type="SUPFAM" id="SSF81891">
    <property type="entry name" value="Poly A polymerase C-terminal region-like"/>
    <property type="match status" value="1"/>
</dbReference>
<keyword evidence="6 11" id="KW-0547">Nucleotide-binding</keyword>
<evidence type="ECO:0000256" key="4">
    <source>
        <dbReference type="ARBA" id="ARBA00022695"/>
    </source>
</evidence>
<dbReference type="InterPro" id="IPR050264">
    <property type="entry name" value="Bact_CCA-adding_enz_type3_sf"/>
</dbReference>
<evidence type="ECO:0000256" key="9">
    <source>
        <dbReference type="ARBA" id="ARBA00022842"/>
    </source>
</evidence>
<comment type="catalytic activity">
    <reaction evidence="11">
        <text>a tRNA precursor + 2 CTP + ATP = a tRNA with a 3' CCA end + 3 diphosphate</text>
        <dbReference type="Rhea" id="RHEA:14433"/>
        <dbReference type="Rhea" id="RHEA-COMP:10465"/>
        <dbReference type="Rhea" id="RHEA-COMP:10468"/>
        <dbReference type="ChEBI" id="CHEBI:30616"/>
        <dbReference type="ChEBI" id="CHEBI:33019"/>
        <dbReference type="ChEBI" id="CHEBI:37563"/>
        <dbReference type="ChEBI" id="CHEBI:74896"/>
        <dbReference type="ChEBI" id="CHEBI:83071"/>
        <dbReference type="EC" id="2.7.7.72"/>
    </reaction>
</comment>
<dbReference type="Gene3D" id="1.20.58.560">
    <property type="match status" value="1"/>
</dbReference>
<feature type="binding site" evidence="11">
    <location>
        <position position="171"/>
    </location>
    <ligand>
        <name>ATP</name>
        <dbReference type="ChEBI" id="CHEBI:30616"/>
    </ligand>
</feature>
<dbReference type="RefSeq" id="WP_213535373.1">
    <property type="nucleotide sequence ID" value="NZ_BOVQ01000004.1"/>
</dbReference>
<sequence>MRLENLPEEFVRALPVLEKLNLAGFETYFVGGCVRDALLGRAIHDVDIATSAYPAEVKAIFPKTIDIGIEHGTVLVLMGKSEAEHYEVTTFRTESDYTDYRRPDHVDFVRDLREDLRRRDFTVNAFACGADGEIIDLFDGLQDLQDKRLRAVGLAEERFNEDALRIMRAMRFAAALGFEIEPMTFQAMMSHAELLMKISIERIFVELDKLLRADGWRKGLSVLIESGAWQYLPDFELAGLKKFLTVLSKTFQFKSSAQAWAIMLAQFDNISVKKYLRKWKVSNEFIRDVTALTEAHQLDKWDLASVYKFGLATCQLVDDWKMAEGLKIDFDRTVKIDERLQIHDKSEIVVKGSDLIKMGFQAGPELGKMLAEIEEKIVNNEWINKREFILEKISTVSGI</sequence>
<comment type="miscellaneous">
    <text evidence="11">A single active site specifically recognizes both ATP and CTP and is responsible for their addition.</text>
</comment>
<evidence type="ECO:0000256" key="11">
    <source>
        <dbReference type="HAMAP-Rule" id="MF_01263"/>
    </source>
</evidence>
<feature type="binding site" evidence="11">
    <location>
        <position position="165"/>
    </location>
    <ligand>
        <name>CTP</name>
        <dbReference type="ChEBI" id="CHEBI:37563"/>
    </ligand>
</feature>
<evidence type="ECO:0000313" key="15">
    <source>
        <dbReference type="EMBL" id="MFC4652208.1"/>
    </source>
</evidence>
<feature type="domain" description="CCA-adding enzyme C-terminal" evidence="14">
    <location>
        <begin position="251"/>
        <end position="392"/>
    </location>
</feature>
<protein>
    <recommendedName>
        <fullName evidence="11">CCA-adding enzyme</fullName>
        <ecNumber evidence="11">2.7.7.72</ecNumber>
    </recommendedName>
    <alternativeName>
        <fullName evidence="11">CCA tRNA nucleotidyltransferase</fullName>
    </alternativeName>
    <alternativeName>
        <fullName evidence="11">tRNA CCA-pyrophosphorylase</fullName>
    </alternativeName>
    <alternativeName>
        <fullName evidence="11">tRNA adenylyl-/cytidylyl- transferase</fullName>
    </alternativeName>
    <alternativeName>
        <fullName evidence="11">tRNA nucleotidyltransferase</fullName>
    </alternativeName>
    <alternativeName>
        <fullName evidence="11">tRNA-NT</fullName>
    </alternativeName>
</protein>
<evidence type="ECO:0000259" key="12">
    <source>
        <dbReference type="Pfam" id="PF01743"/>
    </source>
</evidence>
<dbReference type="InterPro" id="IPR043519">
    <property type="entry name" value="NT_sf"/>
</dbReference>
<comment type="cofactor">
    <cofactor evidence="1 11">
        <name>Mg(2+)</name>
        <dbReference type="ChEBI" id="CHEBI:18420"/>
    </cofactor>
</comment>
<evidence type="ECO:0000256" key="2">
    <source>
        <dbReference type="ARBA" id="ARBA00022679"/>
    </source>
</evidence>
<feature type="binding site" evidence="11">
    <location>
        <position position="45"/>
    </location>
    <ligand>
        <name>Mg(2+)</name>
        <dbReference type="ChEBI" id="CHEBI:18420"/>
    </ligand>
</feature>
<dbReference type="Gene3D" id="3.30.460.10">
    <property type="entry name" value="Beta Polymerase, domain 2"/>
    <property type="match status" value="1"/>
</dbReference>
<feature type="binding site" evidence="11">
    <location>
        <position position="162"/>
    </location>
    <ligand>
        <name>ATP</name>
        <dbReference type="ChEBI" id="CHEBI:30616"/>
    </ligand>
</feature>
<dbReference type="PANTHER" id="PTHR46173:SF1">
    <property type="entry name" value="CCA TRNA NUCLEOTIDYLTRANSFERASE 1, MITOCHONDRIAL"/>
    <property type="match status" value="1"/>
</dbReference>
<dbReference type="PANTHER" id="PTHR46173">
    <property type="entry name" value="CCA TRNA NUCLEOTIDYLTRANSFERASE 1, MITOCHONDRIAL"/>
    <property type="match status" value="1"/>
</dbReference>
<comment type="similarity">
    <text evidence="11">Belongs to the tRNA nucleotidyltransferase/poly(A) polymerase family. Bacterial CCA-adding enzyme type 3 subfamily.</text>
</comment>
<comment type="caution">
    <text evidence="15">The sequence shown here is derived from an EMBL/GenBank/DDBJ whole genome shotgun (WGS) entry which is preliminary data.</text>
</comment>
<feature type="binding site" evidence="11">
    <location>
        <position position="168"/>
    </location>
    <ligand>
        <name>ATP</name>
        <dbReference type="ChEBI" id="CHEBI:30616"/>
    </ligand>
</feature>
<dbReference type="EC" id="2.7.7.72" evidence="11"/>
<keyword evidence="16" id="KW-1185">Reference proteome</keyword>
<keyword evidence="9 11" id="KW-0460">Magnesium</keyword>
<dbReference type="Pfam" id="PF01743">
    <property type="entry name" value="PolyA_pol"/>
    <property type="match status" value="1"/>
</dbReference>
<dbReference type="SUPFAM" id="SSF81301">
    <property type="entry name" value="Nucleotidyltransferase"/>
    <property type="match status" value="1"/>
</dbReference>
<gene>
    <name evidence="11" type="primary">cca</name>
    <name evidence="15" type="ORF">ACFO26_04740</name>
</gene>
<dbReference type="NCBIfam" id="NF009814">
    <property type="entry name" value="PRK13299.1"/>
    <property type="match status" value="1"/>
</dbReference>
<dbReference type="Gene3D" id="1.10.110.30">
    <property type="match status" value="1"/>
</dbReference>
<dbReference type="GO" id="GO:0004810">
    <property type="term" value="F:CCA tRNA nucleotidyltransferase activity"/>
    <property type="evidence" value="ECO:0007669"/>
    <property type="project" value="UniProtKB-EC"/>
</dbReference>
<feature type="binding site" evidence="11">
    <location>
        <position position="35"/>
    </location>
    <ligand>
        <name>CTP</name>
        <dbReference type="ChEBI" id="CHEBI:37563"/>
    </ligand>
</feature>
<evidence type="ECO:0000259" key="14">
    <source>
        <dbReference type="Pfam" id="PF13735"/>
    </source>
</evidence>
<keyword evidence="7 11" id="KW-0692">RNA repair</keyword>
<dbReference type="Gene3D" id="1.10.246.80">
    <property type="match status" value="1"/>
</dbReference>
<reference evidence="16" key="1">
    <citation type="journal article" date="2019" name="Int. J. Syst. Evol. Microbiol.">
        <title>The Global Catalogue of Microorganisms (GCM) 10K type strain sequencing project: providing services to taxonomists for standard genome sequencing and annotation.</title>
        <authorList>
            <consortium name="The Broad Institute Genomics Platform"/>
            <consortium name="The Broad Institute Genome Sequencing Center for Infectious Disease"/>
            <person name="Wu L."/>
            <person name="Ma J."/>
        </authorList>
    </citation>
    <scope>NUCLEOTIDE SEQUENCE [LARGE SCALE GENOMIC DNA]</scope>
    <source>
        <strain evidence="16">CCUG 63287</strain>
    </source>
</reference>
<keyword evidence="10 11" id="KW-0694">RNA-binding</keyword>
<dbReference type="EMBL" id="JBHSGD010000005">
    <property type="protein sequence ID" value="MFC4652208.1"/>
    <property type="molecule type" value="Genomic_DNA"/>
</dbReference>
<evidence type="ECO:0000256" key="10">
    <source>
        <dbReference type="ARBA" id="ARBA00022884"/>
    </source>
</evidence>
<dbReference type="Pfam" id="PF12627">
    <property type="entry name" value="PolyA_pol_RNAbd"/>
    <property type="match status" value="1"/>
</dbReference>
<dbReference type="InterPro" id="IPR032828">
    <property type="entry name" value="PolyA_RNA-bd"/>
</dbReference>
<dbReference type="InterPro" id="IPR023068">
    <property type="entry name" value="CCA-adding_enz_firmicutes"/>
</dbReference>
<dbReference type="InterPro" id="IPR032810">
    <property type="entry name" value="CCA-adding_enz_C"/>
</dbReference>
<feature type="binding site" evidence="11">
    <location>
        <position position="47"/>
    </location>
    <ligand>
        <name>Mg(2+)</name>
        <dbReference type="ChEBI" id="CHEBI:18420"/>
    </ligand>
</feature>
<evidence type="ECO:0000256" key="7">
    <source>
        <dbReference type="ARBA" id="ARBA00022800"/>
    </source>
</evidence>
<feature type="domain" description="Poly A polymerase head" evidence="12">
    <location>
        <begin position="27"/>
        <end position="150"/>
    </location>
</feature>
<name>A0ABV9JE31_9LACT</name>
<proteinExistence type="inferred from homology"/>
<comment type="subunit">
    <text evidence="11">Homodimer.</text>
</comment>
<dbReference type="CDD" id="cd05398">
    <property type="entry name" value="NT_ClassII-CCAase"/>
    <property type="match status" value="1"/>
</dbReference>
<keyword evidence="3 11" id="KW-0819">tRNA processing</keyword>
<accession>A0ABV9JE31</accession>
<feature type="binding site" evidence="11">
    <location>
        <position position="32"/>
    </location>
    <ligand>
        <name>ATP</name>
        <dbReference type="ChEBI" id="CHEBI:30616"/>
    </ligand>
</feature>
<feature type="binding site" evidence="11">
    <location>
        <position position="32"/>
    </location>
    <ligand>
        <name>CTP</name>
        <dbReference type="ChEBI" id="CHEBI:37563"/>
    </ligand>
</feature>
<evidence type="ECO:0000256" key="3">
    <source>
        <dbReference type="ARBA" id="ARBA00022694"/>
    </source>
</evidence>
<evidence type="ECO:0000256" key="6">
    <source>
        <dbReference type="ARBA" id="ARBA00022741"/>
    </source>
</evidence>
<dbReference type="Proteomes" id="UP001595987">
    <property type="component" value="Unassembled WGS sequence"/>
</dbReference>
<evidence type="ECO:0000313" key="16">
    <source>
        <dbReference type="Proteomes" id="UP001595987"/>
    </source>
</evidence>
<feature type="binding site" evidence="11">
    <location>
        <position position="165"/>
    </location>
    <ligand>
        <name>ATP</name>
        <dbReference type="ChEBI" id="CHEBI:30616"/>
    </ligand>
</feature>
<evidence type="ECO:0000259" key="13">
    <source>
        <dbReference type="Pfam" id="PF12627"/>
    </source>
</evidence>
<dbReference type="Pfam" id="PF13735">
    <property type="entry name" value="tRNA_NucTran2_2"/>
    <property type="match status" value="1"/>
</dbReference>
<keyword evidence="4 11" id="KW-0548">Nucleotidyltransferase</keyword>
<keyword evidence="2 11" id="KW-0808">Transferase</keyword>